<protein>
    <submittedName>
        <fullName evidence="1">Uncharacterized protein</fullName>
    </submittedName>
</protein>
<proteinExistence type="predicted"/>
<sequence>MPAPGQFPRSVDELSHLRNGAAGVRLANHVRLAYLLNFYGVSDELSGAVYASPPDIARAARVASVSG</sequence>
<accession>A0A1Y1IV25</accession>
<organism evidence="1 2">
    <name type="scientific">Klebsormidium nitens</name>
    <name type="common">Green alga</name>
    <name type="synonym">Ulothrix nitens</name>
    <dbReference type="NCBI Taxonomy" id="105231"/>
    <lineage>
        <taxon>Eukaryota</taxon>
        <taxon>Viridiplantae</taxon>
        <taxon>Streptophyta</taxon>
        <taxon>Klebsormidiophyceae</taxon>
        <taxon>Klebsormidiales</taxon>
        <taxon>Klebsormidiaceae</taxon>
        <taxon>Klebsormidium</taxon>
    </lineage>
</organism>
<reference evidence="1 2" key="1">
    <citation type="journal article" date="2014" name="Nat. Commun.">
        <title>Klebsormidium flaccidum genome reveals primary factors for plant terrestrial adaptation.</title>
        <authorList>
            <person name="Hori K."/>
            <person name="Maruyama F."/>
            <person name="Fujisawa T."/>
            <person name="Togashi T."/>
            <person name="Yamamoto N."/>
            <person name="Seo M."/>
            <person name="Sato S."/>
            <person name="Yamada T."/>
            <person name="Mori H."/>
            <person name="Tajima N."/>
            <person name="Moriyama T."/>
            <person name="Ikeuchi M."/>
            <person name="Watanabe M."/>
            <person name="Wada H."/>
            <person name="Kobayashi K."/>
            <person name="Saito M."/>
            <person name="Masuda T."/>
            <person name="Sasaki-Sekimoto Y."/>
            <person name="Mashiguchi K."/>
            <person name="Awai K."/>
            <person name="Shimojima M."/>
            <person name="Masuda S."/>
            <person name="Iwai M."/>
            <person name="Nobusawa T."/>
            <person name="Narise T."/>
            <person name="Kondo S."/>
            <person name="Saito H."/>
            <person name="Sato R."/>
            <person name="Murakawa M."/>
            <person name="Ihara Y."/>
            <person name="Oshima-Yamada Y."/>
            <person name="Ohtaka K."/>
            <person name="Satoh M."/>
            <person name="Sonobe K."/>
            <person name="Ishii M."/>
            <person name="Ohtani R."/>
            <person name="Kanamori-Sato M."/>
            <person name="Honoki R."/>
            <person name="Miyazaki D."/>
            <person name="Mochizuki H."/>
            <person name="Umetsu J."/>
            <person name="Higashi K."/>
            <person name="Shibata D."/>
            <person name="Kamiya Y."/>
            <person name="Sato N."/>
            <person name="Nakamura Y."/>
            <person name="Tabata S."/>
            <person name="Ida S."/>
            <person name="Kurokawa K."/>
            <person name="Ohta H."/>
        </authorList>
    </citation>
    <scope>NUCLEOTIDE SEQUENCE [LARGE SCALE GENOMIC DNA]</scope>
    <source>
        <strain evidence="1 2">NIES-2285</strain>
    </source>
</reference>
<dbReference type="EMBL" id="DF238503">
    <property type="protein sequence ID" value="GAQ93469.1"/>
    <property type="molecule type" value="Genomic_DNA"/>
</dbReference>
<evidence type="ECO:0000313" key="2">
    <source>
        <dbReference type="Proteomes" id="UP000054558"/>
    </source>
</evidence>
<dbReference type="Proteomes" id="UP000054558">
    <property type="component" value="Unassembled WGS sequence"/>
</dbReference>
<evidence type="ECO:0000313" key="1">
    <source>
        <dbReference type="EMBL" id="GAQ93469.1"/>
    </source>
</evidence>
<keyword evidence="2" id="KW-1185">Reference proteome</keyword>
<dbReference type="AlphaFoldDB" id="A0A1Y1IV25"/>
<name>A0A1Y1IV25_KLENI</name>
<gene>
    <name evidence="1" type="ORF">KFL_015540010</name>
</gene>